<evidence type="ECO:0000313" key="1">
    <source>
        <dbReference type="EMBL" id="CUU55466.1"/>
    </source>
</evidence>
<reference evidence="2" key="1">
    <citation type="submission" date="2015-11" db="EMBL/GenBank/DDBJ databases">
        <authorList>
            <person name="Varghese N."/>
        </authorList>
    </citation>
    <scope>NUCLEOTIDE SEQUENCE [LARGE SCALE GENOMIC DNA]</scope>
    <source>
        <strain evidence="2">DSM 45899</strain>
    </source>
</reference>
<name>A0A0S4QLU4_9ACTN</name>
<dbReference type="Proteomes" id="UP000198802">
    <property type="component" value="Unassembled WGS sequence"/>
</dbReference>
<evidence type="ECO:0000313" key="2">
    <source>
        <dbReference type="Proteomes" id="UP000198802"/>
    </source>
</evidence>
<protein>
    <submittedName>
        <fullName evidence="1">Uncharacterized protein</fullName>
    </submittedName>
</protein>
<accession>A0A0S4QLU4</accession>
<keyword evidence="2" id="KW-1185">Reference proteome</keyword>
<gene>
    <name evidence="1" type="ORF">Ga0074812_105116</name>
</gene>
<sequence length="259" mass="28948">MRLGPEWDRLREWARHKAVSARGHSSSDVLEQIAWRTLDESRRATCGEALVAPRRVRVRLNSDDARRAETSLRTLGLELSQAGPAVQDVLTAALEREGRRQVWFHDDFSVILDGTPGVRQGRPQLTVESRADWGLQAFLADPRDSGRDRSRSLGPATVINRDLVFGVSRRRDSHISAEAHAEVRVNPDGRVTITPSRDPRHQAVVGDTPLVAEVTLSPRDPGYPLQVGHTWLNLFWDQGWFIFDDTAGRALPAPSVGHR</sequence>
<dbReference type="EMBL" id="FAOZ01000005">
    <property type="protein sequence ID" value="CUU55466.1"/>
    <property type="molecule type" value="Genomic_DNA"/>
</dbReference>
<proteinExistence type="predicted"/>
<dbReference type="AlphaFoldDB" id="A0A0S4QLU4"/>
<organism evidence="1 2">
    <name type="scientific">Parafrankia irregularis</name>
    <dbReference type="NCBI Taxonomy" id="795642"/>
    <lineage>
        <taxon>Bacteria</taxon>
        <taxon>Bacillati</taxon>
        <taxon>Actinomycetota</taxon>
        <taxon>Actinomycetes</taxon>
        <taxon>Frankiales</taxon>
        <taxon>Frankiaceae</taxon>
        <taxon>Parafrankia</taxon>
    </lineage>
</organism>